<dbReference type="OMA" id="MPNENGD"/>
<proteinExistence type="predicted"/>
<feature type="compositionally biased region" description="Acidic residues" evidence="2">
    <location>
        <begin position="76"/>
        <end position="100"/>
    </location>
</feature>
<evidence type="ECO:0000256" key="1">
    <source>
        <dbReference type="SAM" id="Coils"/>
    </source>
</evidence>
<evidence type="ECO:0000256" key="2">
    <source>
        <dbReference type="SAM" id="MobiDB-lite"/>
    </source>
</evidence>
<gene>
    <name evidence="3" type="ORF">RDWZM_000910</name>
</gene>
<keyword evidence="4" id="KW-1185">Reference proteome</keyword>
<organism evidence="3 4">
    <name type="scientific">Blomia tropicalis</name>
    <name type="common">Mite</name>
    <dbReference type="NCBI Taxonomy" id="40697"/>
    <lineage>
        <taxon>Eukaryota</taxon>
        <taxon>Metazoa</taxon>
        <taxon>Ecdysozoa</taxon>
        <taxon>Arthropoda</taxon>
        <taxon>Chelicerata</taxon>
        <taxon>Arachnida</taxon>
        <taxon>Acari</taxon>
        <taxon>Acariformes</taxon>
        <taxon>Sarcoptiformes</taxon>
        <taxon>Astigmata</taxon>
        <taxon>Glycyphagoidea</taxon>
        <taxon>Echimyopodidae</taxon>
        <taxon>Blomia</taxon>
    </lineage>
</organism>
<keyword evidence="1" id="KW-0175">Coiled coil</keyword>
<dbReference type="Proteomes" id="UP001142055">
    <property type="component" value="Chromosome 1"/>
</dbReference>
<name>A0A9Q0MEX2_BLOTA</name>
<dbReference type="OrthoDB" id="10621005at2759"/>
<evidence type="ECO:0000313" key="4">
    <source>
        <dbReference type="Proteomes" id="UP001142055"/>
    </source>
</evidence>
<dbReference type="EMBL" id="JAPWDV010000001">
    <property type="protein sequence ID" value="KAJ6222365.1"/>
    <property type="molecule type" value="Genomic_DNA"/>
</dbReference>
<accession>A0A9Q0MEX2</accession>
<feature type="region of interest" description="Disordered" evidence="2">
    <location>
        <begin position="62"/>
        <end position="122"/>
    </location>
</feature>
<protein>
    <submittedName>
        <fullName evidence="3">Uncharacterized protein</fullName>
    </submittedName>
</protein>
<reference evidence="3" key="1">
    <citation type="submission" date="2022-12" db="EMBL/GenBank/DDBJ databases">
        <title>Genome assemblies of Blomia tropicalis.</title>
        <authorList>
            <person name="Cui Y."/>
        </authorList>
    </citation>
    <scope>NUCLEOTIDE SEQUENCE</scope>
    <source>
        <tissue evidence="3">Adult mites</tissue>
    </source>
</reference>
<evidence type="ECO:0000313" key="3">
    <source>
        <dbReference type="EMBL" id="KAJ6222365.1"/>
    </source>
</evidence>
<comment type="caution">
    <text evidence="3">The sequence shown here is derived from an EMBL/GenBank/DDBJ whole genome shotgun (WGS) entry which is preliminary data.</text>
</comment>
<dbReference type="AlphaFoldDB" id="A0A9Q0MEX2"/>
<feature type="coiled-coil region" evidence="1">
    <location>
        <begin position="12"/>
        <end position="39"/>
    </location>
</feature>
<sequence length="134" mass="15009">MAPIRKPQTKVVDNLKTQLQDLLNTLNQLHEKINLELNRFGSGFDEINTVLIEGFRNVMEQKPPIDVVESASSSTGDDDDYDSSESEDNCSVVDDVDDGMPNENGDGIIIGKDKRGERQAQAKQIMNMVQSWMH</sequence>
<feature type="compositionally biased region" description="Basic and acidic residues" evidence="2">
    <location>
        <begin position="111"/>
        <end position="120"/>
    </location>
</feature>